<keyword evidence="6" id="KW-0406">Ion transport</keyword>
<dbReference type="EMBL" id="CT573073">
    <property type="protein sequence ID" value="CAJ71046.1"/>
    <property type="molecule type" value="Genomic_DNA"/>
</dbReference>
<keyword evidence="5 8" id="KW-1133">Transmembrane helix</keyword>
<dbReference type="GO" id="GO:0030001">
    <property type="term" value="P:metal ion transport"/>
    <property type="evidence" value="ECO:0007669"/>
    <property type="project" value="UniProtKB-ARBA"/>
</dbReference>
<feature type="transmembrane region" description="Helical" evidence="8">
    <location>
        <begin position="45"/>
        <end position="65"/>
    </location>
</feature>
<keyword evidence="3" id="KW-1003">Cell membrane</keyword>
<keyword evidence="4 8" id="KW-0812">Transmembrane</keyword>
<reference evidence="9" key="2">
    <citation type="submission" date="2006-01" db="EMBL/GenBank/DDBJ databases">
        <authorList>
            <person name="Genoscope"/>
        </authorList>
    </citation>
    <scope>NUCLEOTIDE SEQUENCE</scope>
</reference>
<feature type="transmembrane region" description="Helical" evidence="8">
    <location>
        <begin position="355"/>
        <end position="375"/>
    </location>
</feature>
<feature type="transmembrane region" description="Helical" evidence="8">
    <location>
        <begin position="161"/>
        <end position="180"/>
    </location>
</feature>
<feature type="transmembrane region" description="Helical" evidence="8">
    <location>
        <begin position="125"/>
        <end position="149"/>
    </location>
</feature>
<dbReference type="PANTHER" id="PTHR32024:SF1">
    <property type="entry name" value="KTR SYSTEM POTASSIUM UPTAKE PROTEIN B"/>
    <property type="match status" value="1"/>
</dbReference>
<evidence type="ECO:0000256" key="3">
    <source>
        <dbReference type="ARBA" id="ARBA00022475"/>
    </source>
</evidence>
<dbReference type="InterPro" id="IPR003445">
    <property type="entry name" value="Cat_transpt"/>
</dbReference>
<name>Q1PUY7_KUEST</name>
<feature type="transmembrane region" description="Helical" evidence="8">
    <location>
        <begin position="12"/>
        <end position="33"/>
    </location>
</feature>
<dbReference type="Pfam" id="PF02386">
    <property type="entry name" value="TrkH"/>
    <property type="match status" value="1"/>
</dbReference>
<reference evidence="9" key="1">
    <citation type="journal article" date="2006" name="Nature">
        <title>Deciphering the evolution and metabolism of an anammox bacterium from a community genome.</title>
        <authorList>
            <person name="Strous M."/>
            <person name="Pelletier E."/>
            <person name="Mangenot S."/>
            <person name="Rattei T."/>
            <person name="Lehner A."/>
            <person name="Taylor M.W."/>
            <person name="Horn M."/>
            <person name="Daims H."/>
            <person name="Bartol-Mavel D."/>
            <person name="Wincker P."/>
            <person name="Barbe V."/>
            <person name="Fonknechten N."/>
            <person name="Vallenet D."/>
            <person name="Segurens B."/>
            <person name="Schenowitz-Truong C."/>
            <person name="Medigue C."/>
            <person name="Collingro A."/>
            <person name="Snel B."/>
            <person name="Dutilh B.E."/>
            <person name="OpDenCamp H.J.M."/>
            <person name="vanDerDrift C."/>
            <person name="Cirpus I."/>
            <person name="vanDePas-Schoonen K.T."/>
            <person name="Harhangi H.R."/>
            <person name="vanNiftrik L."/>
            <person name="Schmid M."/>
            <person name="Keltjens J."/>
            <person name="vanDeVossenberg J."/>
            <person name="Kartal B."/>
            <person name="Meier H."/>
            <person name="Frishman D."/>
            <person name="Huynen M.A."/>
            <person name="Mewes H."/>
            <person name="Weissenbach J."/>
            <person name="Jetten M.S.M."/>
            <person name="Wagner M."/>
            <person name="LePaslier D."/>
        </authorList>
    </citation>
    <scope>NUCLEOTIDE SEQUENCE</scope>
</reference>
<gene>
    <name evidence="9" type="primary">trkH</name>
    <name evidence="9" type="ORF">kustc0301</name>
</gene>
<evidence type="ECO:0000256" key="7">
    <source>
        <dbReference type="ARBA" id="ARBA00023136"/>
    </source>
</evidence>
<sequence length="450" mass="49620">MFLQKMSYFKSNPYRIILFGFIFIIIIGTFLLAHPVSSTSGEPQSVTDAFFAATSAISTTGLSVVDIGKFYTIFGQVIILMLFQIGGLGYMIFIVLIMYGLGIRLSLSGRVVLEESFSSHPYEDILRFSKIICLIAFVFEFSGAVFLTLFWMKEFPLKEAVYLGIFHAISAFCTAGFSLFPDNFCTYGNSIYFNFVINGLCIAGSIGFPVIYDIYQTFFVKSPEDEMLRKISVHTRLVMVMMPLLIFSGWILIFLFEWHSPFPTFKDRVLTTLFQTISTSTTTGFNTVNIGTMKISSLTMMLLLMYIGAPAGGTGGGVKSTTFGVLIASIFSVVSMEEEPILFNKRISAKIRAKAFAICTLALLVIITDILILSATEKAAYIDIVYETFSAFGTVGLSTGITPSLSVAGKFIICATMLIGRIGPLVIGYSVWSKKKTVSIKYPQGIFMVG</sequence>
<evidence type="ECO:0000256" key="6">
    <source>
        <dbReference type="ARBA" id="ARBA00023065"/>
    </source>
</evidence>
<organism evidence="9">
    <name type="scientific">Kuenenia stuttgartiensis</name>
    <dbReference type="NCBI Taxonomy" id="174633"/>
    <lineage>
        <taxon>Bacteria</taxon>
        <taxon>Pseudomonadati</taxon>
        <taxon>Planctomycetota</taxon>
        <taxon>Candidatus Brocadiia</taxon>
        <taxon>Candidatus Brocadiales</taxon>
        <taxon>Candidatus Brocadiaceae</taxon>
        <taxon>Candidatus Kuenenia</taxon>
    </lineage>
</organism>
<evidence type="ECO:0000256" key="4">
    <source>
        <dbReference type="ARBA" id="ARBA00022692"/>
    </source>
</evidence>
<evidence type="ECO:0000256" key="8">
    <source>
        <dbReference type="SAM" id="Phobius"/>
    </source>
</evidence>
<dbReference type="AlphaFoldDB" id="Q1PUY7"/>
<dbReference type="GO" id="GO:0005886">
    <property type="term" value="C:plasma membrane"/>
    <property type="evidence" value="ECO:0007669"/>
    <property type="project" value="UniProtKB-SubCell"/>
</dbReference>
<feature type="transmembrane region" description="Helical" evidence="8">
    <location>
        <begin position="192"/>
        <end position="215"/>
    </location>
</feature>
<evidence type="ECO:0000256" key="2">
    <source>
        <dbReference type="ARBA" id="ARBA00022448"/>
    </source>
</evidence>
<evidence type="ECO:0000256" key="1">
    <source>
        <dbReference type="ARBA" id="ARBA00004651"/>
    </source>
</evidence>
<evidence type="ECO:0000256" key="5">
    <source>
        <dbReference type="ARBA" id="ARBA00022989"/>
    </source>
</evidence>
<dbReference type="PANTHER" id="PTHR32024">
    <property type="entry name" value="TRK SYSTEM POTASSIUM UPTAKE PROTEIN TRKG-RELATED"/>
    <property type="match status" value="1"/>
</dbReference>
<evidence type="ECO:0000313" key="9">
    <source>
        <dbReference type="EMBL" id="CAJ71046.1"/>
    </source>
</evidence>
<feature type="transmembrane region" description="Helical" evidence="8">
    <location>
        <begin position="303"/>
        <end position="334"/>
    </location>
</feature>
<feature type="transmembrane region" description="Helical" evidence="8">
    <location>
        <begin position="236"/>
        <end position="256"/>
    </location>
</feature>
<protein>
    <submittedName>
        <fullName evidence="9">Similar to potassium uptake system protein TrkH</fullName>
    </submittedName>
</protein>
<keyword evidence="2" id="KW-0813">Transport</keyword>
<feature type="transmembrane region" description="Helical" evidence="8">
    <location>
        <begin position="77"/>
        <end position="105"/>
    </location>
</feature>
<keyword evidence="7 8" id="KW-0472">Membrane</keyword>
<comment type="subcellular location">
    <subcellularLocation>
        <location evidence="1">Cell membrane</location>
        <topology evidence="1">Multi-pass membrane protein</topology>
    </subcellularLocation>
</comment>
<proteinExistence type="predicted"/>
<feature type="transmembrane region" description="Helical" evidence="8">
    <location>
        <begin position="407"/>
        <end position="432"/>
    </location>
</feature>
<dbReference type="GO" id="GO:0008324">
    <property type="term" value="F:monoatomic cation transmembrane transporter activity"/>
    <property type="evidence" value="ECO:0007669"/>
    <property type="project" value="InterPro"/>
</dbReference>
<accession>Q1PUY7</accession>